<dbReference type="EMBL" id="CM047592">
    <property type="protein sequence ID" value="KAI9917798.1"/>
    <property type="molecule type" value="Genomic_DNA"/>
</dbReference>
<evidence type="ECO:0000313" key="1">
    <source>
        <dbReference type="EMBL" id="KAI9917798.1"/>
    </source>
</evidence>
<protein>
    <submittedName>
        <fullName evidence="1">Uncharacterized protein</fullName>
    </submittedName>
</protein>
<organism evidence="1 2">
    <name type="scientific">Peronosclerospora sorghi</name>
    <dbReference type="NCBI Taxonomy" id="230839"/>
    <lineage>
        <taxon>Eukaryota</taxon>
        <taxon>Sar</taxon>
        <taxon>Stramenopiles</taxon>
        <taxon>Oomycota</taxon>
        <taxon>Peronosporomycetes</taxon>
        <taxon>Peronosporales</taxon>
        <taxon>Peronosporaceae</taxon>
        <taxon>Peronosclerospora</taxon>
    </lineage>
</organism>
<accession>A0ACC0WG23</accession>
<reference evidence="1 2" key="1">
    <citation type="journal article" date="2022" name="bioRxiv">
        <title>The genome of the oomycete Peronosclerospora sorghi, a cosmopolitan pathogen of maize and sorghum, is inflated with dispersed pseudogenes.</title>
        <authorList>
            <person name="Fletcher K."/>
            <person name="Martin F."/>
            <person name="Isakeit T."/>
            <person name="Cavanaugh K."/>
            <person name="Magill C."/>
            <person name="Michelmore R."/>
        </authorList>
    </citation>
    <scope>NUCLEOTIDE SEQUENCE [LARGE SCALE GENOMIC DNA]</scope>
    <source>
        <strain evidence="1">P6</strain>
    </source>
</reference>
<evidence type="ECO:0000313" key="2">
    <source>
        <dbReference type="Proteomes" id="UP001163321"/>
    </source>
</evidence>
<gene>
    <name evidence="1" type="ORF">PsorP6_012943</name>
</gene>
<comment type="caution">
    <text evidence="1">The sequence shown here is derived from an EMBL/GenBank/DDBJ whole genome shotgun (WGS) entry which is preliminary data.</text>
</comment>
<name>A0ACC0WG23_9STRA</name>
<keyword evidence="2" id="KW-1185">Reference proteome</keyword>
<sequence length="399" mass="44992">MDATTSSKDALDDAETQLQPIEGQVPVCCGCGKSNVKYRCPRCERITCSLHCCVEHKKQYNCDGKRDRTKFLELKDFTDADLSSDYFFLEEISRSTNSAARSRSQLNAVARLYTSNKMRKLAKGRRNTGSSCASKSANSQRVDAIPVQHVNPDIPADWIMRFPVSVQLFAHHSAKRGVALTLLAPGMSKRTRNSSYIDTKRNTMYWRVEWIFPSAQVSVNLFEERVDEKVTPFALLEKYLTPTQENVPVRGKLKKYTMQNWKKNIMLLLRKEFTSASQPQYYRLNGNESLESNLKRKAIVEFPVITVALVVDAEQYPIAHDLIEVVSLDANDQQHPAKESKPETEGQNDKNPSELVTDEGTAMSEEIPSSPEEKDGNVQTSPKPKALLVEEVQVPQLIG</sequence>
<proteinExistence type="predicted"/>
<dbReference type="Proteomes" id="UP001163321">
    <property type="component" value="Chromosome 13"/>
</dbReference>